<evidence type="ECO:0000313" key="3">
    <source>
        <dbReference type="EMBL" id="MDO3382588.1"/>
    </source>
</evidence>
<evidence type="ECO:0000256" key="1">
    <source>
        <dbReference type="SAM" id="MobiDB-lite"/>
    </source>
</evidence>
<keyword evidence="3" id="KW-0282">Flagellum</keyword>
<feature type="region of interest" description="Disordered" evidence="1">
    <location>
        <begin position="1"/>
        <end position="128"/>
    </location>
</feature>
<dbReference type="InterPro" id="IPR021136">
    <property type="entry name" value="Flagellar_hook_control-like_C"/>
</dbReference>
<feature type="compositionally biased region" description="Basic and acidic residues" evidence="1">
    <location>
        <begin position="42"/>
        <end position="59"/>
    </location>
</feature>
<reference evidence="3" key="1">
    <citation type="submission" date="2023-07" db="EMBL/GenBank/DDBJ databases">
        <title>Gilvimarinus algae sp. nov., isolated from the surface of Kelp.</title>
        <authorList>
            <person name="Sun Y.Y."/>
            <person name="Gong Y."/>
            <person name="Du Z.J."/>
        </authorList>
    </citation>
    <scope>NUCLEOTIDE SEQUENCE</scope>
    <source>
        <strain evidence="3">SDUM040014</strain>
    </source>
</reference>
<dbReference type="CDD" id="cd17470">
    <property type="entry name" value="T3SS_Flik_C"/>
    <property type="match status" value="1"/>
</dbReference>
<organism evidence="3 4">
    <name type="scientific">Gilvimarinus algae</name>
    <dbReference type="NCBI Taxonomy" id="3058037"/>
    <lineage>
        <taxon>Bacteria</taxon>
        <taxon>Pseudomonadati</taxon>
        <taxon>Pseudomonadota</taxon>
        <taxon>Gammaproteobacteria</taxon>
        <taxon>Cellvibrionales</taxon>
        <taxon>Cellvibrionaceae</taxon>
        <taxon>Gilvimarinus</taxon>
    </lineage>
</organism>
<feature type="compositionally biased region" description="Basic and acidic residues" evidence="1">
    <location>
        <begin position="110"/>
        <end position="128"/>
    </location>
</feature>
<protein>
    <submittedName>
        <fullName evidence="3">Flagellar hook-length control protein FliK</fullName>
    </submittedName>
</protein>
<feature type="compositionally biased region" description="Low complexity" evidence="1">
    <location>
        <begin position="62"/>
        <end position="71"/>
    </location>
</feature>
<dbReference type="EMBL" id="JAULRT010000052">
    <property type="protein sequence ID" value="MDO3382588.1"/>
    <property type="molecule type" value="Genomic_DNA"/>
</dbReference>
<feature type="domain" description="Flagellar hook-length control protein-like C-terminal" evidence="2">
    <location>
        <begin position="423"/>
        <end position="504"/>
    </location>
</feature>
<sequence length="548" mass="58321">MTDTTLLSALFKPQTAAPREAGKRQAAQAGEPFSSAFNTAYSDKHQRPGPESVRREPPRESSPPASSPAKEPVGRPDARGKSSAPEPATARGSVRERPSTTDSAANEGTVAHDKDAKIEGGTDKSADAELTDEQRDALEALPAEQKAALQAMEPERRSELLALMLEQSADLEGLTPEIAAKLADLSDVEREKLQGLLNQLAVLFSAEHNVNETLAQAERLINDQVADTDLAHWLKTQLNSVVEQVNTQPDSDAKSALAQWLAGVQMGVVRSARQNVVADSAKLDGIATAAGEAAATKPLSPTEADKFALKGADDKAPTGELAVKEGDRLLGKHSIIRLRDEGGQANTLDKQLDAGKLLDVAKLHNLFSSRGEATDRVSQASISALSDLTGQRSPAAIEVKAPTLQSQLGARFASPGWGDAVGQKVLWMASQKISSAELRMDPPDLGPLQVRVSVQNDQAHITFTSQQAVVREALDQNAFRLREMLAEQGMQQVNVDVSDRQADHSGEEQEPGEGRRGFGTRGGEADDDTQASTAAAASAVVRLIDQYA</sequence>
<keyword evidence="3" id="KW-0966">Cell projection</keyword>
<evidence type="ECO:0000313" key="4">
    <source>
        <dbReference type="Proteomes" id="UP001168380"/>
    </source>
</evidence>
<dbReference type="RefSeq" id="WP_302712929.1">
    <property type="nucleotide sequence ID" value="NZ_JAULRT010000052.1"/>
</dbReference>
<gene>
    <name evidence="3" type="ORF">QWI16_10430</name>
</gene>
<evidence type="ECO:0000259" key="2">
    <source>
        <dbReference type="Pfam" id="PF02120"/>
    </source>
</evidence>
<dbReference type="Proteomes" id="UP001168380">
    <property type="component" value="Unassembled WGS sequence"/>
</dbReference>
<dbReference type="InterPro" id="IPR052563">
    <property type="entry name" value="FliK"/>
</dbReference>
<dbReference type="Pfam" id="PF02120">
    <property type="entry name" value="Flg_hook"/>
    <property type="match status" value="1"/>
</dbReference>
<dbReference type="PANTHER" id="PTHR37533">
    <property type="entry name" value="FLAGELLAR HOOK-LENGTH CONTROL PROTEIN"/>
    <property type="match status" value="1"/>
</dbReference>
<dbReference type="InterPro" id="IPR038610">
    <property type="entry name" value="FliK-like_C_sf"/>
</dbReference>
<name>A0ABT8THJ4_9GAMM</name>
<feature type="region of interest" description="Disordered" evidence="1">
    <location>
        <begin position="499"/>
        <end position="535"/>
    </location>
</feature>
<comment type="caution">
    <text evidence="3">The sequence shown here is derived from an EMBL/GenBank/DDBJ whole genome shotgun (WGS) entry which is preliminary data.</text>
</comment>
<feature type="compositionally biased region" description="Basic and acidic residues" evidence="1">
    <location>
        <begin position="499"/>
        <end position="516"/>
    </location>
</feature>
<proteinExistence type="predicted"/>
<dbReference type="Gene3D" id="3.30.750.140">
    <property type="match status" value="1"/>
</dbReference>
<accession>A0ABT8THJ4</accession>
<keyword evidence="4" id="KW-1185">Reference proteome</keyword>
<dbReference type="PANTHER" id="PTHR37533:SF2">
    <property type="entry name" value="FLAGELLAR HOOK-LENGTH CONTROL PROTEIN"/>
    <property type="match status" value="1"/>
</dbReference>
<keyword evidence="3" id="KW-0969">Cilium</keyword>